<dbReference type="Gene3D" id="3.40.50.620">
    <property type="entry name" value="HUPs"/>
    <property type="match status" value="1"/>
</dbReference>
<evidence type="ECO:0000256" key="1">
    <source>
        <dbReference type="ARBA" id="ARBA00008791"/>
    </source>
</evidence>
<evidence type="ECO:0000313" key="3">
    <source>
        <dbReference type="EMBL" id="ACV06685.1"/>
    </source>
</evidence>
<comment type="similarity">
    <text evidence="1">Belongs to the universal stress protein A family.</text>
</comment>
<dbReference type="SUPFAM" id="SSF52402">
    <property type="entry name" value="Adenine nucleotide alpha hydrolases-like"/>
    <property type="match status" value="1"/>
</dbReference>
<dbReference type="RefSeq" id="WP_015779630.1">
    <property type="nucleotide sequence ID" value="NC_013169.1"/>
</dbReference>
<dbReference type="EMBL" id="CP001686">
    <property type="protein sequence ID" value="ACV06685.1"/>
    <property type="molecule type" value="Genomic_DNA"/>
</dbReference>
<dbReference type="HOGENOM" id="CLU_049301_19_2_11"/>
<dbReference type="Proteomes" id="UP000006666">
    <property type="component" value="Chromosome"/>
</dbReference>
<dbReference type="KEGG" id="kse:Ksed_16700"/>
<dbReference type="Pfam" id="PF00582">
    <property type="entry name" value="Usp"/>
    <property type="match status" value="1"/>
</dbReference>
<gene>
    <name evidence="3" type="ordered locus">Ksed_16700</name>
</gene>
<dbReference type="InterPro" id="IPR014729">
    <property type="entry name" value="Rossmann-like_a/b/a_fold"/>
</dbReference>
<reference evidence="3 4" key="1">
    <citation type="journal article" date="2009" name="Stand. Genomic Sci.">
        <title>Complete genome sequence of Kytococcus sedentarius type strain (541).</title>
        <authorList>
            <person name="Sims D."/>
            <person name="Brettin T."/>
            <person name="Detter J.C."/>
            <person name="Han C."/>
            <person name="Lapidus A."/>
            <person name="Copeland A."/>
            <person name="Glavina Del Rio T."/>
            <person name="Nolan M."/>
            <person name="Chen F."/>
            <person name="Lucas S."/>
            <person name="Tice H."/>
            <person name="Cheng J.F."/>
            <person name="Bruce D."/>
            <person name="Goodwin L."/>
            <person name="Pitluck S."/>
            <person name="Ovchinnikova G."/>
            <person name="Pati A."/>
            <person name="Ivanova N."/>
            <person name="Mavrommatis K."/>
            <person name="Chen A."/>
            <person name="Palaniappan K."/>
            <person name="D'haeseleer P."/>
            <person name="Chain P."/>
            <person name="Bristow J."/>
            <person name="Eisen J.A."/>
            <person name="Markowitz V."/>
            <person name="Hugenholtz P."/>
            <person name="Schneider S."/>
            <person name="Goker M."/>
            <person name="Pukall R."/>
            <person name="Kyrpides N.C."/>
            <person name="Klenk H.P."/>
        </authorList>
    </citation>
    <scope>NUCLEOTIDE SEQUENCE [LARGE SCALE GENOMIC DNA]</scope>
    <source>
        <strain evidence="4">ATCC 14392 / DSM 20547 / JCM 11482 / CCUG 33030 / NBRC 15357 / NCTC 11040 / CCM 314 / 541</strain>
    </source>
</reference>
<organism evidence="3 4">
    <name type="scientific">Kytococcus sedentarius (strain ATCC 14392 / DSM 20547 / JCM 11482 / CCUG 33030 / NBRC 15357 / NCTC 11040 / CCM 314 / 541)</name>
    <name type="common">Micrococcus sedentarius</name>
    <dbReference type="NCBI Taxonomy" id="478801"/>
    <lineage>
        <taxon>Bacteria</taxon>
        <taxon>Bacillati</taxon>
        <taxon>Actinomycetota</taxon>
        <taxon>Actinomycetes</taxon>
        <taxon>Micrococcales</taxon>
        <taxon>Kytococcaceae</taxon>
        <taxon>Kytococcus</taxon>
    </lineage>
</organism>
<protein>
    <submittedName>
        <fullName evidence="3">Universal stress protein UspA-like protein</fullName>
    </submittedName>
</protein>
<name>C7NIP7_KYTSD</name>
<keyword evidence="4" id="KW-1185">Reference proteome</keyword>
<evidence type="ECO:0000259" key="2">
    <source>
        <dbReference type="Pfam" id="PF00582"/>
    </source>
</evidence>
<dbReference type="PRINTS" id="PR01438">
    <property type="entry name" value="UNVRSLSTRESS"/>
</dbReference>
<dbReference type="STRING" id="478801.Ksed_16700"/>
<dbReference type="CDD" id="cd00293">
    <property type="entry name" value="USP-like"/>
    <property type="match status" value="1"/>
</dbReference>
<proteinExistence type="inferred from homology"/>
<dbReference type="eggNOG" id="COG0589">
    <property type="taxonomic scope" value="Bacteria"/>
</dbReference>
<sequence length="136" mass="14391">MAVIVGYIASDEGRAALKFGVAEAIRRQEPLQVVHSARTGKGSGADSTRAFVRELEAAEKDLEEAGVALERLDFDRGNEPSEDLIEVAESAASSGQEAVIVIGLRRRTPVGKLLLGSNAQRILLEAPCPVIAVKAV</sequence>
<dbReference type="AlphaFoldDB" id="C7NIP7"/>
<feature type="domain" description="UspA" evidence="2">
    <location>
        <begin position="3"/>
        <end position="134"/>
    </location>
</feature>
<dbReference type="InterPro" id="IPR006015">
    <property type="entry name" value="Universal_stress_UspA"/>
</dbReference>
<accession>C7NIP7</accession>
<evidence type="ECO:0000313" key="4">
    <source>
        <dbReference type="Proteomes" id="UP000006666"/>
    </source>
</evidence>
<dbReference type="InterPro" id="IPR006016">
    <property type="entry name" value="UspA"/>
</dbReference>